<evidence type="ECO:0000256" key="1">
    <source>
        <dbReference type="SAM" id="MobiDB-lite"/>
    </source>
</evidence>
<dbReference type="EMBL" id="CP144753">
    <property type="protein sequence ID" value="WVZ94876.1"/>
    <property type="molecule type" value="Genomic_DNA"/>
</dbReference>
<keyword evidence="3" id="KW-1185">Reference proteome</keyword>
<name>A0AAQ3UMP7_PASNO</name>
<sequence length="153" mass="16931">DFLVHFDTCTPPSRPPLRGSRVPTRLLLAIGCFGNRSAYLSTLRRPLLGSDCASHCSTAARSRTRSTGPSTATSSTRTSASDLRDKFEANRHVVKPSRADSCLHLPLGSEFASCICCDARFCVWVVQDNLDVIDRLIDDAEAQYRNFQHPDPY</sequence>
<feature type="non-terminal residue" evidence="2">
    <location>
        <position position="153"/>
    </location>
</feature>
<accession>A0AAQ3UMP7</accession>
<evidence type="ECO:0000313" key="2">
    <source>
        <dbReference type="EMBL" id="WVZ94876.1"/>
    </source>
</evidence>
<feature type="non-terminal residue" evidence="2">
    <location>
        <position position="1"/>
    </location>
</feature>
<organism evidence="2 3">
    <name type="scientific">Paspalum notatum var. saurae</name>
    <dbReference type="NCBI Taxonomy" id="547442"/>
    <lineage>
        <taxon>Eukaryota</taxon>
        <taxon>Viridiplantae</taxon>
        <taxon>Streptophyta</taxon>
        <taxon>Embryophyta</taxon>
        <taxon>Tracheophyta</taxon>
        <taxon>Spermatophyta</taxon>
        <taxon>Magnoliopsida</taxon>
        <taxon>Liliopsida</taxon>
        <taxon>Poales</taxon>
        <taxon>Poaceae</taxon>
        <taxon>PACMAD clade</taxon>
        <taxon>Panicoideae</taxon>
        <taxon>Andropogonodae</taxon>
        <taxon>Paspaleae</taxon>
        <taxon>Paspalinae</taxon>
        <taxon>Paspalum</taxon>
    </lineage>
</organism>
<feature type="region of interest" description="Disordered" evidence="1">
    <location>
        <begin position="62"/>
        <end position="81"/>
    </location>
</feature>
<evidence type="ECO:0000313" key="3">
    <source>
        <dbReference type="Proteomes" id="UP001341281"/>
    </source>
</evidence>
<gene>
    <name evidence="2" type="ORF">U9M48_040712</name>
</gene>
<dbReference type="Proteomes" id="UP001341281">
    <property type="component" value="Chromosome 09"/>
</dbReference>
<protein>
    <submittedName>
        <fullName evidence="2">Uncharacterized protein</fullName>
    </submittedName>
</protein>
<dbReference type="AlphaFoldDB" id="A0AAQ3UMP7"/>
<proteinExistence type="predicted"/>
<reference evidence="2 3" key="1">
    <citation type="submission" date="2024-02" db="EMBL/GenBank/DDBJ databases">
        <title>High-quality chromosome-scale genome assembly of Pensacola bahiagrass (Paspalum notatum Flugge var. saurae).</title>
        <authorList>
            <person name="Vega J.M."/>
            <person name="Podio M."/>
            <person name="Orjuela J."/>
            <person name="Siena L.A."/>
            <person name="Pessino S.C."/>
            <person name="Combes M.C."/>
            <person name="Mariac C."/>
            <person name="Albertini E."/>
            <person name="Pupilli F."/>
            <person name="Ortiz J.P.A."/>
            <person name="Leblanc O."/>
        </authorList>
    </citation>
    <scope>NUCLEOTIDE SEQUENCE [LARGE SCALE GENOMIC DNA]</scope>
    <source>
        <strain evidence="2">R1</strain>
        <tissue evidence="2">Leaf</tissue>
    </source>
</reference>